<proteinExistence type="predicted"/>
<evidence type="ECO:0000256" key="2">
    <source>
        <dbReference type="SAM" id="MobiDB-lite"/>
    </source>
</evidence>
<reference evidence="3 4" key="1">
    <citation type="journal article" date="2016" name="Nat. Commun.">
        <title>Thousands of microbial genomes shed light on interconnected biogeochemical processes in an aquifer system.</title>
        <authorList>
            <person name="Anantharaman K."/>
            <person name="Brown C.T."/>
            <person name="Hug L.A."/>
            <person name="Sharon I."/>
            <person name="Castelle C.J."/>
            <person name="Probst A.J."/>
            <person name="Thomas B.C."/>
            <person name="Singh A."/>
            <person name="Wilkins M.J."/>
            <person name="Karaoz U."/>
            <person name="Brodie E.L."/>
            <person name="Williams K.H."/>
            <person name="Hubbard S.S."/>
            <person name="Banfield J.F."/>
        </authorList>
    </citation>
    <scope>NUCLEOTIDE SEQUENCE [LARGE SCALE GENOMIC DNA]</scope>
</reference>
<dbReference type="STRING" id="1797985.A2Y83_05445"/>
<comment type="caution">
    <text evidence="3">The sequence shown here is derived from an EMBL/GenBank/DDBJ whole genome shotgun (WGS) entry which is preliminary data.</text>
</comment>
<keyword evidence="1" id="KW-0175">Coiled coil</keyword>
<feature type="region of interest" description="Disordered" evidence="2">
    <location>
        <begin position="123"/>
        <end position="144"/>
    </location>
</feature>
<evidence type="ECO:0000256" key="1">
    <source>
        <dbReference type="SAM" id="Coils"/>
    </source>
</evidence>
<dbReference type="Proteomes" id="UP000178323">
    <property type="component" value="Unassembled WGS sequence"/>
</dbReference>
<evidence type="ECO:0000313" key="4">
    <source>
        <dbReference type="Proteomes" id="UP000178323"/>
    </source>
</evidence>
<dbReference type="AlphaFoldDB" id="A0A1F5S740"/>
<name>A0A1F5S740_9BACT</name>
<accession>A0A1F5S740</accession>
<gene>
    <name evidence="3" type="ORF">A2Y83_05445</name>
</gene>
<protein>
    <submittedName>
        <fullName evidence="3">Uncharacterized protein</fullName>
    </submittedName>
</protein>
<organism evidence="3 4">
    <name type="scientific">Candidatus Falkowbacteria bacterium RBG_13_39_14</name>
    <dbReference type="NCBI Taxonomy" id="1797985"/>
    <lineage>
        <taxon>Bacteria</taxon>
        <taxon>Candidatus Falkowiibacteriota</taxon>
    </lineage>
</organism>
<sequence>MKNLVDDIHASKTERHSFVKDMSKDVKELLARFNKEQDDLIKELKGMSAEVKKFLANGEKTRKEGEKARKDDFAAMMGTITARLEDIAKWQKDVRKDAQKLIKECAADLKKAKEYWFSLSNACEKQETHGKQGRTKKEQGDGKE</sequence>
<dbReference type="EMBL" id="MFFS01000024">
    <property type="protein sequence ID" value="OGF22487.1"/>
    <property type="molecule type" value="Genomic_DNA"/>
</dbReference>
<feature type="coiled-coil region" evidence="1">
    <location>
        <begin position="19"/>
        <end position="50"/>
    </location>
</feature>
<feature type="compositionally biased region" description="Basic and acidic residues" evidence="2">
    <location>
        <begin position="124"/>
        <end position="144"/>
    </location>
</feature>
<evidence type="ECO:0000313" key="3">
    <source>
        <dbReference type="EMBL" id="OGF22487.1"/>
    </source>
</evidence>